<feature type="domain" description="Myosin motor" evidence="4">
    <location>
        <begin position="1"/>
        <end position="197"/>
    </location>
</feature>
<dbReference type="AlphaFoldDB" id="A5BXI7"/>
<keyword evidence="1 3" id="KW-0518">Myosin</keyword>
<sequence>MGGRSVANGRTIEQQILESNLVLEAFGDAKTVRNNNSSQFGEGFQEQLSRLIFRKDPAFVKCLILRNYHRFYMLCDASAENVQRSRLGKAGSFHYLNQSNRYELEETIFEMVQATIMLEGMIKIEYLMNGWWHWSSLSAVAKTSIISSLALCIYSLDAAIAYEKISFNLDDWQSLAQPEMTISPTQQIPHAEQPIPP</sequence>
<dbReference type="GO" id="GO:0016459">
    <property type="term" value="C:myosin complex"/>
    <property type="evidence" value="ECO:0007669"/>
    <property type="project" value="UniProtKB-KW"/>
</dbReference>
<keyword evidence="3" id="KW-0009">Actin-binding</keyword>
<keyword evidence="2" id="KW-0505">Motor protein</keyword>
<organism evidence="5">
    <name type="scientific">Vitis vinifera</name>
    <name type="common">Grape</name>
    <dbReference type="NCBI Taxonomy" id="29760"/>
    <lineage>
        <taxon>Eukaryota</taxon>
        <taxon>Viridiplantae</taxon>
        <taxon>Streptophyta</taxon>
        <taxon>Embryophyta</taxon>
        <taxon>Tracheophyta</taxon>
        <taxon>Spermatophyta</taxon>
        <taxon>Magnoliopsida</taxon>
        <taxon>eudicotyledons</taxon>
        <taxon>Gunneridae</taxon>
        <taxon>Pentapetalae</taxon>
        <taxon>rosids</taxon>
        <taxon>Vitales</taxon>
        <taxon>Vitaceae</taxon>
        <taxon>Viteae</taxon>
        <taxon>Vitis</taxon>
    </lineage>
</organism>
<name>A5BXI7_VITVI</name>
<dbReference type="ExpressionAtlas" id="A5BXI7">
    <property type="expression patterns" value="baseline"/>
</dbReference>
<dbReference type="GO" id="GO:0005524">
    <property type="term" value="F:ATP binding"/>
    <property type="evidence" value="ECO:0007669"/>
    <property type="project" value="InterPro"/>
</dbReference>
<proteinExistence type="inferred from homology"/>
<dbReference type="GO" id="GO:0003779">
    <property type="term" value="F:actin binding"/>
    <property type="evidence" value="ECO:0007669"/>
    <property type="project" value="UniProtKB-KW"/>
</dbReference>
<dbReference type="InterPro" id="IPR036961">
    <property type="entry name" value="Kinesin_motor_dom_sf"/>
</dbReference>
<dbReference type="Pfam" id="PF00063">
    <property type="entry name" value="Myosin_head"/>
    <property type="match status" value="1"/>
</dbReference>
<gene>
    <name evidence="5" type="ORF">VITISV_026486</name>
</gene>
<dbReference type="PANTHER" id="PTHR47162:SF8">
    <property type="entry name" value="METHYL-CPG-BINDING DOMAIN-CONTAINING PROTEIN 9"/>
    <property type="match status" value="1"/>
</dbReference>
<dbReference type="GO" id="GO:0003774">
    <property type="term" value="F:cytoskeletal motor activity"/>
    <property type="evidence" value="ECO:0007669"/>
    <property type="project" value="InterPro"/>
</dbReference>
<evidence type="ECO:0000313" key="5">
    <source>
        <dbReference type="EMBL" id="CAN61904.1"/>
    </source>
</evidence>
<dbReference type="PROSITE" id="PS51456">
    <property type="entry name" value="MYOSIN_MOTOR"/>
    <property type="match status" value="1"/>
</dbReference>
<accession>A5BXI7</accession>
<dbReference type="Gene3D" id="1.10.10.820">
    <property type="match status" value="1"/>
</dbReference>
<comment type="caution">
    <text evidence="3">Lacks conserved residue(s) required for the propagation of feature annotation.</text>
</comment>
<dbReference type="PANTHER" id="PTHR47162">
    <property type="entry name" value="OS02G0192300 PROTEIN"/>
    <property type="match status" value="1"/>
</dbReference>
<dbReference type="EMBL" id="AM474802">
    <property type="protein sequence ID" value="CAN61904.1"/>
    <property type="molecule type" value="Genomic_DNA"/>
</dbReference>
<evidence type="ECO:0000256" key="2">
    <source>
        <dbReference type="ARBA" id="ARBA00023175"/>
    </source>
</evidence>
<evidence type="ECO:0000259" key="4">
    <source>
        <dbReference type="PROSITE" id="PS51456"/>
    </source>
</evidence>
<protein>
    <recommendedName>
        <fullName evidence="4">Myosin motor domain-containing protein</fullName>
    </recommendedName>
</protein>
<dbReference type="Gene3D" id="3.40.850.10">
    <property type="entry name" value="Kinesin motor domain"/>
    <property type="match status" value="1"/>
</dbReference>
<dbReference type="InterPro" id="IPR001609">
    <property type="entry name" value="Myosin_head_motor_dom-like"/>
</dbReference>
<reference evidence="5" key="1">
    <citation type="journal article" date="2007" name="PLoS ONE">
        <title>The first genome sequence of an elite grapevine cultivar (Pinot noir Vitis vinifera L.): coping with a highly heterozygous genome.</title>
        <authorList>
            <person name="Velasco R."/>
            <person name="Zharkikh A."/>
            <person name="Troggio M."/>
            <person name="Cartwright D.A."/>
            <person name="Cestaro A."/>
            <person name="Pruss D."/>
            <person name="Pindo M."/>
            <person name="FitzGerald L.M."/>
            <person name="Vezzulli S."/>
            <person name="Reid J."/>
            <person name="Malacarne G."/>
            <person name="Iliev D."/>
            <person name="Coppola G."/>
            <person name="Wardell B."/>
            <person name="Micheletti D."/>
            <person name="Macalma T."/>
            <person name="Facci M."/>
            <person name="Mitchell J.T."/>
            <person name="Perazzolli M."/>
            <person name="Eldredge G."/>
            <person name="Gatto P."/>
            <person name="Oyzerski R."/>
            <person name="Moretto M."/>
            <person name="Gutin N."/>
            <person name="Stefanini M."/>
            <person name="Chen Y."/>
            <person name="Segala C."/>
            <person name="Davenport C."/>
            <person name="Dematte L."/>
            <person name="Mraz A."/>
            <person name="Battilana J."/>
            <person name="Stormo K."/>
            <person name="Costa F."/>
            <person name="Tao Q."/>
            <person name="Si-Ammour A."/>
            <person name="Harkins T."/>
            <person name="Lackey A."/>
            <person name="Perbost C."/>
            <person name="Taillon B."/>
            <person name="Stella A."/>
            <person name="Solovyev V."/>
            <person name="Fawcett J.A."/>
            <person name="Sterck L."/>
            <person name="Vandepoele K."/>
            <person name="Grando S.M."/>
            <person name="Toppo S."/>
            <person name="Moser C."/>
            <person name="Lanchbury J."/>
            <person name="Bogden R."/>
            <person name="Skolnick M."/>
            <person name="Sgaramella V."/>
            <person name="Bhatnagar S.K."/>
            <person name="Fontana P."/>
            <person name="Gutin A."/>
            <person name="Van de Peer Y."/>
            <person name="Salamini F."/>
            <person name="Viola R."/>
        </authorList>
    </citation>
    <scope>NUCLEOTIDE SEQUENCE</scope>
</reference>
<comment type="similarity">
    <text evidence="3">Belongs to the TRAFAC class myosin-kinesin ATPase superfamily. Myosin family.</text>
</comment>
<evidence type="ECO:0000256" key="3">
    <source>
        <dbReference type="PROSITE-ProRule" id="PRU00782"/>
    </source>
</evidence>
<dbReference type="SUPFAM" id="SSF52540">
    <property type="entry name" value="P-loop containing nucleoside triphosphate hydrolases"/>
    <property type="match status" value="1"/>
</dbReference>
<evidence type="ECO:0000256" key="1">
    <source>
        <dbReference type="ARBA" id="ARBA00023123"/>
    </source>
</evidence>
<dbReference type="InterPro" id="IPR027417">
    <property type="entry name" value="P-loop_NTPase"/>
</dbReference>